<reference evidence="2 3" key="1">
    <citation type="submission" date="2021-01" db="EMBL/GenBank/DDBJ databases">
        <title>Aequorivita sp. strain KX20305, a bacterium isolated from the sediment collected at a cold seep field in South China Sea.</title>
        <authorList>
            <person name="Zhang H."/>
            <person name="Li C."/>
        </authorList>
    </citation>
    <scope>NUCLEOTIDE SEQUENCE [LARGE SCALE GENOMIC DNA]</scope>
    <source>
        <strain evidence="2 3">KX20305</strain>
    </source>
</reference>
<protein>
    <recommendedName>
        <fullName evidence="4">Lipoprotein</fullName>
    </recommendedName>
</protein>
<accession>A0ABX7DS67</accession>
<keyword evidence="1" id="KW-0732">Signal</keyword>
<evidence type="ECO:0008006" key="4">
    <source>
        <dbReference type="Google" id="ProtNLM"/>
    </source>
</evidence>
<name>A0ABX7DS67_9FLAO</name>
<dbReference type="Proteomes" id="UP000629420">
    <property type="component" value="Chromosome"/>
</dbReference>
<dbReference type="PROSITE" id="PS51257">
    <property type="entry name" value="PROKAR_LIPOPROTEIN"/>
    <property type="match status" value="1"/>
</dbReference>
<dbReference type="RefSeq" id="WP_202336193.1">
    <property type="nucleotide sequence ID" value="NZ_CP068439.1"/>
</dbReference>
<dbReference type="EMBL" id="CP068439">
    <property type="protein sequence ID" value="QQX76388.1"/>
    <property type="molecule type" value="Genomic_DNA"/>
</dbReference>
<evidence type="ECO:0000313" key="2">
    <source>
        <dbReference type="EMBL" id="QQX76388.1"/>
    </source>
</evidence>
<evidence type="ECO:0000256" key="1">
    <source>
        <dbReference type="SAM" id="SignalP"/>
    </source>
</evidence>
<evidence type="ECO:0000313" key="3">
    <source>
        <dbReference type="Proteomes" id="UP000629420"/>
    </source>
</evidence>
<keyword evidence="3" id="KW-1185">Reference proteome</keyword>
<proteinExistence type="predicted"/>
<organism evidence="2 3">
    <name type="scientific">Aequorivita iocasae</name>
    <dbReference type="NCBI Taxonomy" id="2803865"/>
    <lineage>
        <taxon>Bacteria</taxon>
        <taxon>Pseudomonadati</taxon>
        <taxon>Bacteroidota</taxon>
        <taxon>Flavobacteriia</taxon>
        <taxon>Flavobacteriales</taxon>
        <taxon>Flavobacteriaceae</taxon>
        <taxon>Aequorivita</taxon>
    </lineage>
</organism>
<sequence>MMKNYVLFFMVLLLVGCSKSDDTSEDQLGPGPWDENIAGGNLKISLEPIISHQQVGSNEADIAYICRDEIPRKPLTIFQFKVYVPTYLETGYSSGIENFTVDVFYDNTTSESLDINLDYENQVFDELTQLQYSVYAVYVFNRNVKIYRENLEQIKAAFDVVYKDDEGEELYRGSKEIVYNISTNEEACSPTGGTGQGAIMFFKSEEYGCNIGLRVYMTGPSGNGEGTIREMYDFYNNAPYTNCGTNDPGLLVFDSLIPGSYTFWATCDGVEIFPQQTIEIYNDNCQAFEFKSP</sequence>
<feature type="signal peptide" evidence="1">
    <location>
        <begin position="1"/>
        <end position="20"/>
    </location>
</feature>
<feature type="chain" id="PRO_5047270339" description="Lipoprotein" evidence="1">
    <location>
        <begin position="21"/>
        <end position="293"/>
    </location>
</feature>
<gene>
    <name evidence="2" type="ORF">JK629_13825</name>
</gene>